<proteinExistence type="predicted"/>
<dbReference type="EMBL" id="BDGX01000038">
    <property type="protein sequence ID" value="GAV54455.1"/>
    <property type="molecule type" value="Genomic_DNA"/>
</dbReference>
<evidence type="ECO:0000313" key="2">
    <source>
        <dbReference type="Proteomes" id="UP000187013"/>
    </source>
</evidence>
<reference evidence="1 2" key="1">
    <citation type="submission" date="2016-08" db="EMBL/GenBank/DDBJ databases">
        <title>Draft genome sequence of allopolyploid Zygosaccharomyces rouxii.</title>
        <authorList>
            <person name="Watanabe J."/>
            <person name="Uehara K."/>
            <person name="Mogi Y."/>
            <person name="Tsukioka Y."/>
        </authorList>
    </citation>
    <scope>NUCLEOTIDE SEQUENCE [LARGE SCALE GENOMIC DNA]</scope>
    <source>
        <strain evidence="1 2">NBRC 110957</strain>
    </source>
</reference>
<accession>A0A1Q3AFQ0</accession>
<dbReference type="AlphaFoldDB" id="A0A1Q3AFQ0"/>
<dbReference type="Proteomes" id="UP000187013">
    <property type="component" value="Unassembled WGS sequence"/>
</dbReference>
<dbReference type="OrthoDB" id="10502334at2759"/>
<gene>
    <name evidence="1" type="ORF">ZYGR_0AL01870</name>
</gene>
<name>A0A1Q3AFQ0_ZYGRO</name>
<organism evidence="1 2">
    <name type="scientific">Zygosaccharomyces rouxii</name>
    <dbReference type="NCBI Taxonomy" id="4956"/>
    <lineage>
        <taxon>Eukaryota</taxon>
        <taxon>Fungi</taxon>
        <taxon>Dikarya</taxon>
        <taxon>Ascomycota</taxon>
        <taxon>Saccharomycotina</taxon>
        <taxon>Saccharomycetes</taxon>
        <taxon>Saccharomycetales</taxon>
        <taxon>Saccharomycetaceae</taxon>
        <taxon>Zygosaccharomyces</taxon>
    </lineage>
</organism>
<sequence>MDRELLLISHSVCKKRTAAEAQLTPISPTGEFVTTYYTPPTKTKASKRQKFRYKLLKCFSRSDVAVSAYCDIDWAAQLSGNVGNNRVPEKNILGCNEYIESTTANTGNCDSREENLACSFDKLHDFRNPFHLNSVGTGNNKIYASKSEPVFGDQGAFVAHSVNRSLVNSSTSVGREDQKPSRKHRFRTWLNDKRPRSSYGEVNLILKDVFAVIAEEVAKFAFIREKSRVIAKSGAITTAAYARVNAATVRTSISHDTAVEVIRQACQDVLSVSLMPRWKNIDYIRLCSICHYELNLIEPRFGESMRRSILKNGVENLTVEGETGEELYKNEPEPIQPVQFFRFEESIEKKSDLSAFDSENASPSEVFEEHFESNCPEGGDHAPSTTTKKWMSLLVSRIDLFGKARDIVRVFGDKIDNKLIEIDGTNSLKNAPLELELAIADDLNNGFNPCMLDSSWIHVLLPHIEYGPSPPNEISAGMGALEATEDPIASPGFSLHFDKSSGCGNSTLESNLKVTTKKTAEDLEGGIDDSSTLENLAFKEATSPKVTSFSGCDDYATGLSKAYMRMEVLNSRFEQISSQVDRIVCGTTRNVIVNELPLESCQDTCIVAEGSHHAPVPSKDDYKISNNSKEILDSCNTQHRVEDLSPVFTTFPEMQIKELFSQIDDMLRTFDMIGNREVYSATRENNLYLELDTEQTIPQIDELLSLIDIAIMATAIEGSVLSTRSVPDFTLRDTTTGKRLIAERDCRLSGVDFNNSLVTKFENPMGSLFSQDRKQGSTGPWTQVNALLAQIDSVITNIDSGD</sequence>
<evidence type="ECO:0000313" key="1">
    <source>
        <dbReference type="EMBL" id="GAV54455.1"/>
    </source>
</evidence>
<comment type="caution">
    <text evidence="1">The sequence shown here is derived from an EMBL/GenBank/DDBJ whole genome shotgun (WGS) entry which is preliminary data.</text>
</comment>
<protein>
    <submittedName>
        <fullName evidence="1">Uncharacterized protein</fullName>
    </submittedName>
</protein>